<feature type="region of interest" description="Disordered" evidence="1">
    <location>
        <begin position="15"/>
        <end position="41"/>
    </location>
</feature>
<dbReference type="EMBL" id="BLLK01000019">
    <property type="protein sequence ID" value="GFH44401.1"/>
    <property type="molecule type" value="Genomic_DNA"/>
</dbReference>
<name>A0AAD3GZ70_9STRA</name>
<organism evidence="2 3">
    <name type="scientific">Chaetoceros tenuissimus</name>
    <dbReference type="NCBI Taxonomy" id="426638"/>
    <lineage>
        <taxon>Eukaryota</taxon>
        <taxon>Sar</taxon>
        <taxon>Stramenopiles</taxon>
        <taxon>Ochrophyta</taxon>
        <taxon>Bacillariophyta</taxon>
        <taxon>Coscinodiscophyceae</taxon>
        <taxon>Chaetocerotophycidae</taxon>
        <taxon>Chaetocerotales</taxon>
        <taxon>Chaetocerotaceae</taxon>
        <taxon>Chaetoceros</taxon>
    </lineage>
</organism>
<dbReference type="AlphaFoldDB" id="A0AAD3GZ70"/>
<keyword evidence="3" id="KW-1185">Reference proteome</keyword>
<evidence type="ECO:0000313" key="3">
    <source>
        <dbReference type="Proteomes" id="UP001054902"/>
    </source>
</evidence>
<sequence length="175" mass="19401">MEKKFKTKDISMNEEVLVDDRRDGSEAGTEAGTASDAERDVRDVFMSSDEEEENEMMVEEEERMLPDLAVVEALIGSGSASLKFLENSYLNGVDYCPDCSKKIIGPNSLGYKMNITLAGCMGCDGLYCNICRPVFTVNQCGDSFCGSCIKNTKIQSEYEINSNDVKSFSLIESKW</sequence>
<comment type="caution">
    <text evidence="2">The sequence shown here is derived from an EMBL/GenBank/DDBJ whole genome shotgun (WGS) entry which is preliminary data.</text>
</comment>
<reference evidence="2 3" key="1">
    <citation type="journal article" date="2021" name="Sci. Rep.">
        <title>The genome of the diatom Chaetoceros tenuissimus carries an ancient integrated fragment of an extant virus.</title>
        <authorList>
            <person name="Hongo Y."/>
            <person name="Kimura K."/>
            <person name="Takaki Y."/>
            <person name="Yoshida Y."/>
            <person name="Baba S."/>
            <person name="Kobayashi G."/>
            <person name="Nagasaki K."/>
            <person name="Hano T."/>
            <person name="Tomaru Y."/>
        </authorList>
    </citation>
    <scope>NUCLEOTIDE SEQUENCE [LARGE SCALE GENOMIC DNA]</scope>
    <source>
        <strain evidence="2 3">NIES-3715</strain>
    </source>
</reference>
<proteinExistence type="predicted"/>
<dbReference type="Proteomes" id="UP001054902">
    <property type="component" value="Unassembled WGS sequence"/>
</dbReference>
<accession>A0AAD3GZ70</accession>
<evidence type="ECO:0000313" key="2">
    <source>
        <dbReference type="EMBL" id="GFH44401.1"/>
    </source>
</evidence>
<gene>
    <name evidence="2" type="ORF">CTEN210_00875</name>
</gene>
<evidence type="ECO:0000256" key="1">
    <source>
        <dbReference type="SAM" id="MobiDB-lite"/>
    </source>
</evidence>
<protein>
    <submittedName>
        <fullName evidence="2">Uncharacterized protein</fullName>
    </submittedName>
</protein>